<accession>R7UX61</accession>
<dbReference type="EnsemblMetazoa" id="CapteT216619">
    <property type="protein sequence ID" value="CapteP216619"/>
    <property type="gene ID" value="CapteG216619"/>
</dbReference>
<reference evidence="2 4" key="2">
    <citation type="journal article" date="2013" name="Nature">
        <title>Insights into bilaterian evolution from three spiralian genomes.</title>
        <authorList>
            <person name="Simakov O."/>
            <person name="Marletaz F."/>
            <person name="Cho S.J."/>
            <person name="Edsinger-Gonzales E."/>
            <person name="Havlak P."/>
            <person name="Hellsten U."/>
            <person name="Kuo D.H."/>
            <person name="Larsson T."/>
            <person name="Lv J."/>
            <person name="Arendt D."/>
            <person name="Savage R."/>
            <person name="Osoegawa K."/>
            <person name="de Jong P."/>
            <person name="Grimwood J."/>
            <person name="Chapman J.A."/>
            <person name="Shapiro H."/>
            <person name="Aerts A."/>
            <person name="Otillar R.P."/>
            <person name="Terry A.Y."/>
            <person name="Boore J.L."/>
            <person name="Grigoriev I.V."/>
            <person name="Lindberg D.R."/>
            <person name="Seaver E.C."/>
            <person name="Weisblat D.A."/>
            <person name="Putnam N.H."/>
            <person name="Rokhsar D.S."/>
        </authorList>
    </citation>
    <scope>NUCLEOTIDE SEQUENCE</scope>
    <source>
        <strain evidence="2 4">I ESC-2004</strain>
    </source>
</reference>
<feature type="compositionally biased region" description="Low complexity" evidence="1">
    <location>
        <begin position="127"/>
        <end position="141"/>
    </location>
</feature>
<evidence type="ECO:0000313" key="2">
    <source>
        <dbReference type="EMBL" id="ELU07991.1"/>
    </source>
</evidence>
<dbReference type="EMBL" id="AMQN01021997">
    <property type="status" value="NOT_ANNOTATED_CDS"/>
    <property type="molecule type" value="Genomic_DNA"/>
</dbReference>
<evidence type="ECO:0000313" key="3">
    <source>
        <dbReference type="EnsemblMetazoa" id="CapteP216619"/>
    </source>
</evidence>
<sequence length="166" mass="17954">MHSAIILTILTESCGKTLHNKSNRPFSIETDCRKSSYRRRNITDSVLSYHNGSSNSDPDLKGATCASNGEDNIPVTDLTNGVFNLEIGNDIEELKRDRQVRFAMGACDPDSDGDESWESGFLDQQEASSAGSSASSSSGPSLNSVESRSSPKKCPEENENVMTEAL</sequence>
<organism evidence="2">
    <name type="scientific">Capitella teleta</name>
    <name type="common">Polychaete worm</name>
    <dbReference type="NCBI Taxonomy" id="283909"/>
    <lineage>
        <taxon>Eukaryota</taxon>
        <taxon>Metazoa</taxon>
        <taxon>Spiralia</taxon>
        <taxon>Lophotrochozoa</taxon>
        <taxon>Annelida</taxon>
        <taxon>Polychaeta</taxon>
        <taxon>Sedentaria</taxon>
        <taxon>Scolecida</taxon>
        <taxon>Capitellidae</taxon>
        <taxon>Capitella</taxon>
    </lineage>
</organism>
<reference evidence="4" key="1">
    <citation type="submission" date="2012-12" db="EMBL/GenBank/DDBJ databases">
        <authorList>
            <person name="Hellsten U."/>
            <person name="Grimwood J."/>
            <person name="Chapman J.A."/>
            <person name="Shapiro H."/>
            <person name="Aerts A."/>
            <person name="Otillar R.P."/>
            <person name="Terry A.Y."/>
            <person name="Boore J.L."/>
            <person name="Simakov O."/>
            <person name="Marletaz F."/>
            <person name="Cho S.-J."/>
            <person name="Edsinger-Gonzales E."/>
            <person name="Havlak P."/>
            <person name="Kuo D.-H."/>
            <person name="Larsson T."/>
            <person name="Lv J."/>
            <person name="Arendt D."/>
            <person name="Savage R."/>
            <person name="Osoegawa K."/>
            <person name="de Jong P."/>
            <person name="Lindberg D.R."/>
            <person name="Seaver E.C."/>
            <person name="Weisblat D.A."/>
            <person name="Putnam N.H."/>
            <person name="Grigoriev I.V."/>
            <person name="Rokhsar D.S."/>
        </authorList>
    </citation>
    <scope>NUCLEOTIDE SEQUENCE</scope>
    <source>
        <strain evidence="4">I ESC-2004</strain>
    </source>
</reference>
<dbReference type="HOGENOM" id="CLU_1604301_0_0_1"/>
<name>R7UX61_CAPTE</name>
<dbReference type="Proteomes" id="UP000014760">
    <property type="component" value="Unassembled WGS sequence"/>
</dbReference>
<feature type="compositionally biased region" description="Polar residues" evidence="1">
    <location>
        <begin position="47"/>
        <end position="57"/>
    </location>
</feature>
<protein>
    <submittedName>
        <fullName evidence="2 3">Uncharacterized protein</fullName>
    </submittedName>
</protein>
<feature type="region of interest" description="Disordered" evidence="1">
    <location>
        <begin position="47"/>
        <end position="69"/>
    </location>
</feature>
<reference evidence="3" key="3">
    <citation type="submission" date="2015-06" db="UniProtKB">
        <authorList>
            <consortium name="EnsemblMetazoa"/>
        </authorList>
    </citation>
    <scope>IDENTIFICATION</scope>
</reference>
<feature type="region of interest" description="Disordered" evidence="1">
    <location>
        <begin position="105"/>
        <end position="166"/>
    </location>
</feature>
<dbReference type="AlphaFoldDB" id="R7UX61"/>
<evidence type="ECO:0000313" key="4">
    <source>
        <dbReference type="Proteomes" id="UP000014760"/>
    </source>
</evidence>
<evidence type="ECO:0000256" key="1">
    <source>
        <dbReference type="SAM" id="MobiDB-lite"/>
    </source>
</evidence>
<dbReference type="EMBL" id="KB299445">
    <property type="protein sequence ID" value="ELU07991.1"/>
    <property type="molecule type" value="Genomic_DNA"/>
</dbReference>
<gene>
    <name evidence="2" type="ORF">CAPTEDRAFT_216619</name>
</gene>
<proteinExistence type="predicted"/>
<keyword evidence="4" id="KW-1185">Reference proteome</keyword>